<keyword evidence="2" id="KW-0808">Transferase</keyword>
<keyword evidence="1" id="KW-1277">Toxin-antitoxin system</keyword>
<keyword evidence="3" id="KW-0012">Acyltransferase</keyword>
<evidence type="ECO:0000256" key="1">
    <source>
        <dbReference type="ARBA" id="ARBA00022649"/>
    </source>
</evidence>
<comment type="caution">
    <text evidence="4">The sequence shown here is derived from an EMBL/GenBank/DDBJ whole genome shotgun (WGS) entry which is preliminary data.</text>
</comment>
<dbReference type="Gene3D" id="3.40.630.30">
    <property type="match status" value="1"/>
</dbReference>
<accession>A0A951Q2L1</accession>
<dbReference type="AlphaFoldDB" id="A0A951Q2L1"/>
<organism evidence="4 5">
    <name type="scientific">Mojavia pulchra JT2-VF2</name>
    <dbReference type="NCBI Taxonomy" id="287848"/>
    <lineage>
        <taxon>Bacteria</taxon>
        <taxon>Bacillati</taxon>
        <taxon>Cyanobacteriota</taxon>
        <taxon>Cyanophyceae</taxon>
        <taxon>Nostocales</taxon>
        <taxon>Nostocaceae</taxon>
    </lineage>
</organism>
<dbReference type="Proteomes" id="UP000715781">
    <property type="component" value="Unassembled WGS sequence"/>
</dbReference>
<reference evidence="4" key="1">
    <citation type="submission" date="2021-05" db="EMBL/GenBank/DDBJ databases">
        <authorList>
            <person name="Pietrasiak N."/>
            <person name="Ward R."/>
            <person name="Stajich J.E."/>
            <person name="Kurbessoian T."/>
        </authorList>
    </citation>
    <scope>NUCLEOTIDE SEQUENCE</scope>
    <source>
        <strain evidence="4">JT2-VF2</strain>
    </source>
</reference>
<dbReference type="PANTHER" id="PTHR36449">
    <property type="entry name" value="ACETYLTRANSFERASE-RELATED"/>
    <property type="match status" value="1"/>
</dbReference>
<reference evidence="4" key="2">
    <citation type="journal article" date="2022" name="Microbiol. Resour. Announc.">
        <title>Metagenome Sequencing to Explore Phylogenomics of Terrestrial Cyanobacteria.</title>
        <authorList>
            <person name="Ward R.D."/>
            <person name="Stajich J.E."/>
            <person name="Johansen J.R."/>
            <person name="Huntemann M."/>
            <person name="Clum A."/>
            <person name="Foster B."/>
            <person name="Foster B."/>
            <person name="Roux S."/>
            <person name="Palaniappan K."/>
            <person name="Varghese N."/>
            <person name="Mukherjee S."/>
            <person name="Reddy T.B.K."/>
            <person name="Daum C."/>
            <person name="Copeland A."/>
            <person name="Chen I.A."/>
            <person name="Ivanova N.N."/>
            <person name="Kyrpides N.C."/>
            <person name="Shapiro N."/>
            <person name="Eloe-Fadrosh E.A."/>
            <person name="Pietrasiak N."/>
        </authorList>
    </citation>
    <scope>NUCLEOTIDE SEQUENCE</scope>
    <source>
        <strain evidence="4">JT2-VF2</strain>
    </source>
</reference>
<dbReference type="InterPro" id="IPR016181">
    <property type="entry name" value="Acyl_CoA_acyltransferase"/>
</dbReference>
<proteinExistence type="predicted"/>
<gene>
    <name evidence="4" type="ORF">KME32_24050</name>
</gene>
<evidence type="ECO:0000313" key="5">
    <source>
        <dbReference type="Proteomes" id="UP000715781"/>
    </source>
</evidence>
<dbReference type="EMBL" id="JAHHHN010000019">
    <property type="protein sequence ID" value="MBW4564157.1"/>
    <property type="molecule type" value="Genomic_DNA"/>
</dbReference>
<name>A0A951Q2L1_9NOST</name>
<evidence type="ECO:0000256" key="3">
    <source>
        <dbReference type="ARBA" id="ARBA00023315"/>
    </source>
</evidence>
<sequence length="173" mass="19476">MASDSEARWDFVPIDKKYQRDTFDCGYSILNDYLKKYARQNHNKGIAKTFVAVPASGSLKIDGYYTVSASIIEYKSLPESYQQRMPAYPIPAMLIGRLAVNNSVKGQGLGGELLADALYRAVRASQEIGIYAVRVDAIDLKAKEFYLKYEFISFQDNELSLFLPMATIIRGFS</sequence>
<dbReference type="GO" id="GO:0016746">
    <property type="term" value="F:acyltransferase activity"/>
    <property type="evidence" value="ECO:0007669"/>
    <property type="project" value="UniProtKB-KW"/>
</dbReference>
<evidence type="ECO:0000256" key="2">
    <source>
        <dbReference type="ARBA" id="ARBA00022679"/>
    </source>
</evidence>
<dbReference type="PANTHER" id="PTHR36449:SF1">
    <property type="entry name" value="ACETYLTRANSFERASE"/>
    <property type="match status" value="1"/>
</dbReference>
<evidence type="ECO:0000313" key="4">
    <source>
        <dbReference type="EMBL" id="MBW4564157.1"/>
    </source>
</evidence>
<protein>
    <submittedName>
        <fullName evidence="4">GNAT family N-acetyltransferase</fullName>
    </submittedName>
</protein>
<dbReference type="SUPFAM" id="SSF55729">
    <property type="entry name" value="Acyl-CoA N-acyltransferases (Nat)"/>
    <property type="match status" value="1"/>
</dbReference>